<evidence type="ECO:0000256" key="2">
    <source>
        <dbReference type="ARBA" id="ARBA00022801"/>
    </source>
</evidence>
<evidence type="ECO:0000256" key="5">
    <source>
        <dbReference type="SAM" id="MobiDB-lite"/>
    </source>
</evidence>
<dbReference type="Gene3D" id="3.20.20.80">
    <property type="entry name" value="Glycosidases"/>
    <property type="match status" value="1"/>
</dbReference>
<dbReference type="InterPro" id="IPR000514">
    <property type="entry name" value="Glyco_hydro_39"/>
</dbReference>
<dbReference type="InterPro" id="IPR051923">
    <property type="entry name" value="Glycosyl_Hydrolase_39"/>
</dbReference>
<dbReference type="SUPFAM" id="SSF51445">
    <property type="entry name" value="(Trans)glycosidases"/>
    <property type="match status" value="1"/>
</dbReference>
<dbReference type="GO" id="GO:0005975">
    <property type="term" value="P:carbohydrate metabolic process"/>
    <property type="evidence" value="ECO:0007669"/>
    <property type="project" value="InterPro"/>
</dbReference>
<gene>
    <name evidence="7" type="ORF">FHX74_000687</name>
</gene>
<dbReference type="Proteomes" id="UP000523079">
    <property type="component" value="Unassembled WGS sequence"/>
</dbReference>
<keyword evidence="2 7" id="KW-0378">Hydrolase</keyword>
<evidence type="ECO:0000313" key="7">
    <source>
        <dbReference type="EMBL" id="MBA8793093.1"/>
    </source>
</evidence>
<sequence>MTTLDSDHATTTAGPATPATGPAFPPAAPSDPTAPHVTAARVEVRADRPTGPLDRVWESIGYDEINWTYTPTGRRLLRTFGDLADDGFLVRPHYVFCSGSGFGIPHWGSGNVYHEDADGRPRHDFGIVDQAYDAIVGAGHHVLVELGFTPRDLVPDRAAELTVAPSPTVYTSYEAGAWAYPPRDLDRWAGLVRALAAHCRDRYGEQEVSAWLWELWNEPDIFYWRGSVEEFCALYSVTAAAVRAELPEARVGGPAVTSGGADFLRRFLAHTSRTGDPLDFVSYHSKGCAFPSRLYRPADDPPPERLSPSSTKMLHDLRTLDRVIAEFPRYADLPAVVDECDAAVPAHFGRYDNPNYGFQNTEYYPVFQVKLMKKVLDLNATERVRIDRATSWSFYFEGERFFEGTRSFLTAGRIEKPLLNAYRMLARLRGPRLEAGSDAAWSLTELDRDAADGSSMREEVDVLAAGDPAALGVLVWRHTDDQWRTTDDAAAVEVVVSGLTDGRYRLRHERIDAGHSNAHTVWRALGSPQDPTEEQLEAVRARQGLETCEPDRTVEVAGGRLVLPVALPLPAVSLLSLTRV</sequence>
<dbReference type="InterPro" id="IPR049166">
    <property type="entry name" value="GH39_cat"/>
</dbReference>
<keyword evidence="8" id="KW-1185">Reference proteome</keyword>
<dbReference type="EMBL" id="JACGWT010000001">
    <property type="protein sequence ID" value="MBA8793093.1"/>
    <property type="molecule type" value="Genomic_DNA"/>
</dbReference>
<feature type="region of interest" description="Disordered" evidence="5">
    <location>
        <begin position="1"/>
        <end position="34"/>
    </location>
</feature>
<dbReference type="RefSeq" id="WP_182558642.1">
    <property type="nucleotide sequence ID" value="NZ_JACGWT010000001.1"/>
</dbReference>
<feature type="compositionally biased region" description="Low complexity" evidence="5">
    <location>
        <begin position="9"/>
        <end position="22"/>
    </location>
</feature>
<dbReference type="Pfam" id="PF01229">
    <property type="entry name" value="Glyco_hydro_39"/>
    <property type="match status" value="1"/>
</dbReference>
<dbReference type="PANTHER" id="PTHR12631:SF10">
    <property type="entry name" value="BETA-XYLOSIDASE-LIKE PROTEIN-RELATED"/>
    <property type="match status" value="1"/>
</dbReference>
<evidence type="ECO:0000256" key="3">
    <source>
        <dbReference type="ARBA" id="ARBA00023295"/>
    </source>
</evidence>
<dbReference type="Gene3D" id="2.60.40.1500">
    <property type="entry name" value="Glycosyl hydrolase domain, family 39"/>
    <property type="match status" value="1"/>
</dbReference>
<name>A0A7W3P4N1_9ACTN</name>
<dbReference type="AlphaFoldDB" id="A0A7W3P4N1"/>
<dbReference type="EC" id="3.2.1.37" evidence="7"/>
<comment type="caution">
    <text evidence="7">The sequence shown here is derived from an EMBL/GenBank/DDBJ whole genome shotgun (WGS) entry which is preliminary data.</text>
</comment>
<dbReference type="SUPFAM" id="SSF51011">
    <property type="entry name" value="Glycosyl hydrolase domain"/>
    <property type="match status" value="1"/>
</dbReference>
<dbReference type="InterPro" id="IPR017853">
    <property type="entry name" value="GH"/>
</dbReference>
<comment type="similarity">
    <text evidence="1">Belongs to the glycosyl hydrolase 39 family.</text>
</comment>
<organism evidence="7 8">
    <name type="scientific">Microlunatus kandeliicorticis</name>
    <dbReference type="NCBI Taxonomy" id="1759536"/>
    <lineage>
        <taxon>Bacteria</taxon>
        <taxon>Bacillati</taxon>
        <taxon>Actinomycetota</taxon>
        <taxon>Actinomycetes</taxon>
        <taxon>Propionibacteriales</taxon>
        <taxon>Propionibacteriaceae</taxon>
        <taxon>Microlunatus</taxon>
    </lineage>
</organism>
<dbReference type="PRINTS" id="PR00745">
    <property type="entry name" value="GLHYDRLASE39"/>
</dbReference>
<evidence type="ECO:0000259" key="6">
    <source>
        <dbReference type="Pfam" id="PF01229"/>
    </source>
</evidence>
<reference evidence="7 8" key="1">
    <citation type="submission" date="2020-07" db="EMBL/GenBank/DDBJ databases">
        <title>Sequencing the genomes of 1000 actinobacteria strains.</title>
        <authorList>
            <person name="Klenk H.-P."/>
        </authorList>
    </citation>
    <scope>NUCLEOTIDE SEQUENCE [LARGE SCALE GENOMIC DNA]</scope>
    <source>
        <strain evidence="7 8">DSM 100723</strain>
    </source>
</reference>
<evidence type="ECO:0000256" key="4">
    <source>
        <dbReference type="PIRSR" id="PIRSR600514-1"/>
    </source>
</evidence>
<proteinExistence type="inferred from homology"/>
<feature type="domain" description="Glycosyl hydrolases family 39 N-terminal catalytic" evidence="6">
    <location>
        <begin position="111"/>
        <end position="541"/>
    </location>
</feature>
<accession>A0A7W3P4N1</accession>
<feature type="active site" description="Proton donor" evidence="4">
    <location>
        <position position="218"/>
    </location>
</feature>
<evidence type="ECO:0000313" key="8">
    <source>
        <dbReference type="Proteomes" id="UP000523079"/>
    </source>
</evidence>
<dbReference type="PANTHER" id="PTHR12631">
    <property type="entry name" value="ALPHA-L-IDURONIDASE"/>
    <property type="match status" value="1"/>
</dbReference>
<dbReference type="GO" id="GO:0009044">
    <property type="term" value="F:xylan 1,4-beta-xylosidase activity"/>
    <property type="evidence" value="ECO:0007669"/>
    <property type="project" value="UniProtKB-EC"/>
</dbReference>
<protein>
    <submittedName>
        <fullName evidence="7">Xylan 1,4-beta-xylosidase</fullName>
        <ecNumber evidence="7">3.2.1.37</ecNumber>
    </submittedName>
</protein>
<keyword evidence="3 7" id="KW-0326">Glycosidase</keyword>
<evidence type="ECO:0000256" key="1">
    <source>
        <dbReference type="ARBA" id="ARBA00008875"/>
    </source>
</evidence>